<dbReference type="Pfam" id="PF22999">
    <property type="entry name" value="LTN1_E3_ligase_6th"/>
    <property type="match status" value="1"/>
</dbReference>
<keyword evidence="6" id="KW-1185">Reference proteome</keyword>
<evidence type="ECO:0000256" key="2">
    <source>
        <dbReference type="SAM" id="MobiDB-lite"/>
    </source>
</evidence>
<feature type="domain" description="E3 ubiquitin-protein ligase listerin ubiquitin conjugating" evidence="4">
    <location>
        <begin position="1694"/>
        <end position="1776"/>
    </location>
</feature>
<feature type="region of interest" description="Disordered" evidence="2">
    <location>
        <begin position="274"/>
        <end position="322"/>
    </location>
</feature>
<dbReference type="Pfam" id="PF23009">
    <property type="entry name" value="UBC_like"/>
    <property type="match status" value="1"/>
</dbReference>
<comment type="pathway">
    <text evidence="1">Protein modification; protein ubiquitination.</text>
</comment>
<comment type="subunit">
    <text evidence="1">Component of the ribosome quality control complex (RQC).</text>
</comment>
<keyword evidence="1" id="KW-0833">Ubl conjugation pathway</keyword>
<feature type="region of interest" description="Disordered" evidence="2">
    <location>
        <begin position="1"/>
        <end position="79"/>
    </location>
</feature>
<dbReference type="EMBL" id="BLZA01000013">
    <property type="protein sequence ID" value="GHJ85797.1"/>
    <property type="molecule type" value="Genomic_DNA"/>
</dbReference>
<feature type="region of interest" description="Disordered" evidence="2">
    <location>
        <begin position="465"/>
        <end position="501"/>
    </location>
</feature>
<proteinExistence type="inferred from homology"/>
<comment type="catalytic activity">
    <reaction evidence="1">
        <text>S-ubiquitinyl-[E2 ubiquitin-conjugating enzyme]-L-cysteine + [acceptor protein]-L-lysine = [E2 ubiquitin-conjugating enzyme]-L-cysteine + N(6)-ubiquitinyl-[acceptor protein]-L-lysine.</text>
        <dbReference type="EC" id="2.3.2.27"/>
    </reaction>
</comment>
<reference evidence="5" key="1">
    <citation type="submission" date="2020-07" db="EMBL/GenBank/DDBJ databases">
        <title>Draft Genome Sequence of a Deep-Sea Yeast, Naganishia (Cryptococcus) liquefaciens strain N6.</title>
        <authorList>
            <person name="Han Y.W."/>
            <person name="Kajitani R."/>
            <person name="Morimoto H."/>
            <person name="Parhat M."/>
            <person name="Tsubouchi H."/>
            <person name="Bakenova O."/>
            <person name="Ogata M."/>
            <person name="Argunhan B."/>
            <person name="Aoki R."/>
            <person name="Kajiwara S."/>
            <person name="Itoh T."/>
            <person name="Iwasaki H."/>
        </authorList>
    </citation>
    <scope>NUCLEOTIDE SEQUENCE</scope>
    <source>
        <strain evidence="5">N6</strain>
    </source>
</reference>
<dbReference type="InterPro" id="IPR054477">
    <property type="entry name" value="LTN1_E3_ligase_6th"/>
</dbReference>
<keyword evidence="1" id="KW-0862">Zinc</keyword>
<evidence type="ECO:0000313" key="5">
    <source>
        <dbReference type="EMBL" id="GHJ85797.1"/>
    </source>
</evidence>
<comment type="caution">
    <text evidence="5">The sequence shown here is derived from an EMBL/GenBank/DDBJ whole genome shotgun (WGS) entry which is preliminary data.</text>
</comment>
<dbReference type="GO" id="GO:1990116">
    <property type="term" value="P:ribosome-associated ubiquitin-dependent protein catabolic process"/>
    <property type="evidence" value="ECO:0007669"/>
    <property type="project" value="UniProtKB-UniRule"/>
</dbReference>
<dbReference type="GO" id="GO:0008270">
    <property type="term" value="F:zinc ion binding"/>
    <property type="evidence" value="ECO:0007669"/>
    <property type="project" value="UniProtKB-KW"/>
</dbReference>
<evidence type="ECO:0000259" key="4">
    <source>
        <dbReference type="Pfam" id="PF23009"/>
    </source>
</evidence>
<comment type="similarity">
    <text evidence="1">Belongs to the LTN1 family.</text>
</comment>
<dbReference type="GO" id="GO:0043023">
    <property type="term" value="F:ribosomal large subunit binding"/>
    <property type="evidence" value="ECO:0007669"/>
    <property type="project" value="TreeGrafter"/>
</dbReference>
<dbReference type="OrthoDB" id="6108at2759"/>
<dbReference type="InterPro" id="IPR054478">
    <property type="entry name" value="LTN1_UBC"/>
</dbReference>
<keyword evidence="1" id="KW-0479">Metal-binding</keyword>
<gene>
    <name evidence="5" type="ORF">NliqN6_2199</name>
</gene>
<dbReference type="GO" id="GO:1990112">
    <property type="term" value="C:RQC complex"/>
    <property type="evidence" value="ECO:0007669"/>
    <property type="project" value="UniProtKB-UniRule"/>
</dbReference>
<feature type="compositionally biased region" description="Acidic residues" evidence="2">
    <location>
        <begin position="478"/>
        <end position="491"/>
    </location>
</feature>
<feature type="compositionally biased region" description="Pro residues" evidence="2">
    <location>
        <begin position="60"/>
        <end position="72"/>
    </location>
</feature>
<accession>A0A8H3YF13</accession>
<dbReference type="PANTHER" id="PTHR12389">
    <property type="entry name" value="ZINC FINGER PROTEIN 294"/>
    <property type="match status" value="1"/>
</dbReference>
<keyword evidence="1" id="KW-0808">Transferase</keyword>
<keyword evidence="1" id="KW-0863">Zinc-finger</keyword>
<organism evidence="5 6">
    <name type="scientific">Naganishia liquefaciens</name>
    <dbReference type="NCBI Taxonomy" id="104408"/>
    <lineage>
        <taxon>Eukaryota</taxon>
        <taxon>Fungi</taxon>
        <taxon>Dikarya</taxon>
        <taxon>Basidiomycota</taxon>
        <taxon>Agaricomycotina</taxon>
        <taxon>Tremellomycetes</taxon>
        <taxon>Filobasidiales</taxon>
        <taxon>Filobasidiaceae</taxon>
        <taxon>Naganishia</taxon>
    </lineage>
</organism>
<dbReference type="GO" id="GO:0016567">
    <property type="term" value="P:protein ubiquitination"/>
    <property type="evidence" value="ECO:0007669"/>
    <property type="project" value="UniProtKB-UniPathway"/>
</dbReference>
<evidence type="ECO:0000313" key="6">
    <source>
        <dbReference type="Proteomes" id="UP000620104"/>
    </source>
</evidence>
<dbReference type="GO" id="GO:0072344">
    <property type="term" value="P:rescue of stalled ribosome"/>
    <property type="evidence" value="ECO:0007669"/>
    <property type="project" value="UniProtKB-UniRule"/>
</dbReference>
<comment type="function">
    <text evidence="1">E3 ubiquitin-protein ligase. Component of the ribosome quality control complex (RQC), a ribosome-associated complex that mediates ubiquitination and extraction of incompletely synthesized nascent chains for proteasomal degradation.</text>
</comment>
<evidence type="ECO:0000259" key="3">
    <source>
        <dbReference type="Pfam" id="PF22999"/>
    </source>
</evidence>
<sequence>MPKPNKSSATSNTRKKQASKKAGASDGQAKGKQQNEKDPSLKGLTKAQRKALKENRPRVFVPPPRPPVPARPDPLDAQGLARTLPAELVVVLRRLGKKDAITRRKGIDEFKELWVDVIANLHSQGAEDATGELAIKEEALTEALPVWLHHLPSLLLSPAHRSVSLQLHTKLLKIPAIKADLLHTLSLGLLPGQHHGRDVLGTWMTAALEEARRGSIGSGEEALTAWEEFVDWREATSETDINGTVKHLNMSENLEILVDYLRLAILDPQELHRQVHPSPVKAPESPAPLIFGKKGSKDKGSKSQTPRGYFTPPPEAENEEQEEDAITVIERSTRYQISGLLGLSYLLQHAVTETLEHEYFGVLLKHKHLWSLFTTTAKAEDPDCVAAPPVRQTLYDVLLALLTRHESYMRSKLFAVVGPIFLQNIWTETDVSVWSGRAVPDAVVAFFTKFKEIWLIDDEGECLEDESEVQETAGNTADDTEVEESEPESADEAAVASSDEQVSKSTLGQVAYQDFLAYLQRACNGTPLIGYPLVLVIVSTIPESFLPLDRNGLEALCASLWAAYDAKLLPSSTNFSASAFFHLTGTILDCIILLNIRSVREASANAAADSAVNDSDMENAVATQVGRVWSDGVLVEAAKITRMTRMAGAEKNTDFYRMAVNVGSAIARLDKAAPSTADKALENIAQATTLAFSDAYEGDARPSSVSILVPRLQLLLEALEQGHTGDAQRVGVFTDNLSLEIARKAVNYIKCSLFDNGGPDGLATEDYPKMLASLLTTRGQRLMRDLAFAESLSDLLLRQGSSVIAHSDAILFSPVYVHYLNLLPEDAAQKMWQELSRVIAAAAKPAKFAYATALLVTFLGPDIAVQADDTAWGEIAIEAGEDALAPERSTPEAIELVKSVFITQRDVIGKESYDHLIITLSTSLSHQALASEAEALSEEHQSTILSLLEMLRPAICKNPQHLLKSDIHRPIYSKIFWLAFLPLDLQEDLRILAGQIWTRACEQLNDNDRQILASTVRFDLLKAMTDVDTIISPYDLLETLVQQTPENVVIDLEFSLQPEALDMENLLGQSLQVGTEPVSCWILDPLLPYQPESHSGKNLVYDRYGRSAYARALEALIYSVHSDIAMVKGSPGSLFQIVLASRISADALNGIGSYGIYNQDIDRGYLKSIRQETVQLTSYAVRSLAADLPASWHQATMTSLTKGAPQADTLSALLHTLASPERSHTIYQRCLRDLLESILRSADIAVAERWLAFGTSLDSKPYLALAILTAVNRSLERSPRLDRVRNEIANRLTGVAVQTAATEGLRVLRIFNALTPAEDSEDIFLPQQRTVFLMQHLNGWLVSDDEAADDFPEELEARIALLYANLAPIVQDVPGAHWDSMIDMISSNLEVVTFAEEQTFNLMFATLSLLECIQRLALTNKSLRAMWTEKMNQVKAVAQLLLTVQPELRQSSSSTALLDKVIDILDRSDDIAFFDSMERVYPLLKYADLPVQRSLYHILRKSIRTRTASLVVSIESDANVDVHNLPELPRILVELAGEATDGNTSTGNLLAWLLIFEHFVGASNSLRSAYIDQIRNADLVPKSLMNFVPPSLKLAYPSNNPVGSERYKVDQFYVEFIENAHDADLIGLRVHVFYRALETMPTLIRGWYESCKDRQLTMNFITVVTRHFSPILIGNEFAVLKTSGAISELEDDNLSIKIVSGAPEVNARYIIDEQPMEILIRFPAEFSLKSVEVKDLGRVGVTENKWRGWIFNLQQMIMSRNGLILEGLKVFKNNVTLHFEGKTECSICYSIIQMNDLVQELEFVLVPDVQRAILDASCAVKQSKRKLD</sequence>
<dbReference type="UniPathway" id="UPA00143"/>
<dbReference type="InterPro" id="IPR039795">
    <property type="entry name" value="LTN1/Rkr1"/>
</dbReference>
<dbReference type="GO" id="GO:0005829">
    <property type="term" value="C:cytosol"/>
    <property type="evidence" value="ECO:0007669"/>
    <property type="project" value="UniProtKB-UniRule"/>
</dbReference>
<dbReference type="GO" id="GO:0061630">
    <property type="term" value="F:ubiquitin protein ligase activity"/>
    <property type="evidence" value="ECO:0007669"/>
    <property type="project" value="UniProtKB-UniRule"/>
</dbReference>
<dbReference type="PANTHER" id="PTHR12389:SF0">
    <property type="entry name" value="E3 UBIQUITIN-PROTEIN LIGASE LISTERIN"/>
    <property type="match status" value="1"/>
</dbReference>
<dbReference type="Proteomes" id="UP000620104">
    <property type="component" value="Unassembled WGS sequence"/>
</dbReference>
<evidence type="ECO:0000256" key="1">
    <source>
        <dbReference type="RuleBase" id="RU367090"/>
    </source>
</evidence>
<name>A0A8H3YF13_9TREE</name>
<dbReference type="EC" id="2.3.2.27" evidence="1"/>
<feature type="domain" description="E3 ubiquitin-protein ligase listerin HEAT repeat region" evidence="3">
    <location>
        <begin position="1476"/>
        <end position="1679"/>
    </location>
</feature>
<protein>
    <recommendedName>
        <fullName evidence="1">E3 ubiquitin-protein ligase listerin</fullName>
        <ecNumber evidence="1">2.3.2.27</ecNumber>
    </recommendedName>
    <alternativeName>
        <fullName evidence="1">RING-type E3 ubiquitin transferase listerin</fullName>
    </alternativeName>
</protein>
<feature type="compositionally biased region" description="Polar residues" evidence="2">
    <location>
        <begin position="1"/>
        <end position="12"/>
    </location>
</feature>